<keyword evidence="2 5" id="KW-0547">Nucleotide-binding</keyword>
<reference evidence="7 8" key="1">
    <citation type="submission" date="2024-09" db="EMBL/GenBank/DDBJ databases">
        <title>Chromosome-scale assembly of Riccia sorocarpa.</title>
        <authorList>
            <person name="Paukszto L."/>
        </authorList>
    </citation>
    <scope>NUCLEOTIDE SEQUENCE [LARGE SCALE GENOMIC DNA]</scope>
    <source>
        <strain evidence="7">LP-2024</strain>
        <tissue evidence="7">Aerial parts of the thallus</tissue>
    </source>
</reference>
<keyword evidence="8" id="KW-1185">Reference proteome</keyword>
<feature type="domain" description="Protein kinase" evidence="6">
    <location>
        <begin position="216"/>
        <end position="458"/>
    </location>
</feature>
<gene>
    <name evidence="7" type="ORF">R1sor_025043</name>
</gene>
<dbReference type="Gene3D" id="1.10.510.10">
    <property type="entry name" value="Transferase(Phosphotransferase) domain 1"/>
    <property type="match status" value="1"/>
</dbReference>
<keyword evidence="3" id="KW-0418">Kinase</keyword>
<dbReference type="Proteomes" id="UP001633002">
    <property type="component" value="Unassembled WGS sequence"/>
</dbReference>
<keyword evidence="1" id="KW-0808">Transferase</keyword>
<protein>
    <recommendedName>
        <fullName evidence="6">Protein kinase domain-containing protein</fullName>
    </recommendedName>
</protein>
<name>A0ABD3GAJ5_9MARC</name>
<dbReference type="InterPro" id="IPR052059">
    <property type="entry name" value="CR_Ser/Thr_kinase"/>
</dbReference>
<evidence type="ECO:0000256" key="5">
    <source>
        <dbReference type="PROSITE-ProRule" id="PRU10141"/>
    </source>
</evidence>
<dbReference type="Pfam" id="PF00069">
    <property type="entry name" value="Pkinase"/>
    <property type="match status" value="1"/>
</dbReference>
<organism evidence="7 8">
    <name type="scientific">Riccia sorocarpa</name>
    <dbReference type="NCBI Taxonomy" id="122646"/>
    <lineage>
        <taxon>Eukaryota</taxon>
        <taxon>Viridiplantae</taxon>
        <taxon>Streptophyta</taxon>
        <taxon>Embryophyta</taxon>
        <taxon>Marchantiophyta</taxon>
        <taxon>Marchantiopsida</taxon>
        <taxon>Marchantiidae</taxon>
        <taxon>Marchantiales</taxon>
        <taxon>Ricciaceae</taxon>
        <taxon>Riccia</taxon>
    </lineage>
</organism>
<comment type="caution">
    <text evidence="7">The sequence shown here is derived from an EMBL/GenBank/DDBJ whole genome shotgun (WGS) entry which is preliminary data.</text>
</comment>
<dbReference type="SMART" id="SM00220">
    <property type="entry name" value="S_TKc"/>
    <property type="match status" value="1"/>
</dbReference>
<dbReference type="FunFam" id="1.10.510.10:FF:000384">
    <property type="entry name" value="G-type lectin S-receptor-like serine/threonine-protein kinase"/>
    <property type="match status" value="1"/>
</dbReference>
<dbReference type="InterPro" id="IPR008271">
    <property type="entry name" value="Ser/Thr_kinase_AS"/>
</dbReference>
<keyword evidence="4 5" id="KW-0067">ATP-binding</keyword>
<dbReference type="Gene3D" id="3.30.200.20">
    <property type="entry name" value="Phosphorylase Kinase, domain 1"/>
    <property type="match status" value="1"/>
</dbReference>
<evidence type="ECO:0000259" key="6">
    <source>
        <dbReference type="PROSITE" id="PS50011"/>
    </source>
</evidence>
<evidence type="ECO:0000256" key="1">
    <source>
        <dbReference type="ARBA" id="ARBA00022679"/>
    </source>
</evidence>
<dbReference type="GO" id="GO:0005524">
    <property type="term" value="F:ATP binding"/>
    <property type="evidence" value="ECO:0007669"/>
    <property type="project" value="UniProtKB-UniRule"/>
</dbReference>
<evidence type="ECO:0000313" key="7">
    <source>
        <dbReference type="EMBL" id="KAL3675095.1"/>
    </source>
</evidence>
<evidence type="ECO:0000256" key="3">
    <source>
        <dbReference type="ARBA" id="ARBA00022777"/>
    </source>
</evidence>
<dbReference type="PROSITE" id="PS00108">
    <property type="entry name" value="PROTEIN_KINASE_ST"/>
    <property type="match status" value="1"/>
</dbReference>
<dbReference type="PANTHER" id="PTHR47973">
    <property type="entry name" value="CYSTEINE-RICH RECEPTOR-LIKE PROTEIN KINASE 3"/>
    <property type="match status" value="1"/>
</dbReference>
<evidence type="ECO:0000313" key="8">
    <source>
        <dbReference type="Proteomes" id="UP001633002"/>
    </source>
</evidence>
<evidence type="ECO:0000256" key="4">
    <source>
        <dbReference type="ARBA" id="ARBA00022840"/>
    </source>
</evidence>
<dbReference type="EMBL" id="JBJQOH010000008">
    <property type="protein sequence ID" value="KAL3675095.1"/>
    <property type="molecule type" value="Genomic_DNA"/>
</dbReference>
<dbReference type="PROSITE" id="PS00107">
    <property type="entry name" value="PROTEIN_KINASE_ATP"/>
    <property type="match status" value="1"/>
</dbReference>
<evidence type="ECO:0000256" key="2">
    <source>
        <dbReference type="ARBA" id="ARBA00022741"/>
    </source>
</evidence>
<feature type="binding site" evidence="5">
    <location>
        <position position="243"/>
    </location>
    <ligand>
        <name>ATP</name>
        <dbReference type="ChEBI" id="CHEBI:30616"/>
    </ligand>
</feature>
<dbReference type="PROSITE" id="PS50011">
    <property type="entry name" value="PROTEIN_KINASE_DOM"/>
    <property type="match status" value="1"/>
</dbReference>
<dbReference type="InterPro" id="IPR011009">
    <property type="entry name" value="Kinase-like_dom_sf"/>
</dbReference>
<dbReference type="AlphaFoldDB" id="A0ABD3GAJ5"/>
<proteinExistence type="predicted"/>
<accession>A0ABD3GAJ5</accession>
<dbReference type="GO" id="GO:0016301">
    <property type="term" value="F:kinase activity"/>
    <property type="evidence" value="ECO:0007669"/>
    <property type="project" value="UniProtKB-KW"/>
</dbReference>
<dbReference type="SUPFAM" id="SSF56112">
    <property type="entry name" value="Protein kinase-like (PK-like)"/>
    <property type="match status" value="1"/>
</dbReference>
<sequence length="528" mass="59324">MEVIEGDALPIKVHGLLRLRLGLRGGYRERMLQNNSLTGMVPPGIWTSFPSPLEIYLASNKFTGVDLTKWCENLVSRNWNYSGPQQNVSLVHNEIRTVILPTLLRKSQLNAITDPNRLHIVSTEFCYYSPVFTGRYLISFLFIGIDFAFGWVASFDGTAAKVSNCTGLEGIPGAVHVRIKLRRAKALQDIQEALKKEGVKPPFFTYGELKDATGNFSEENTLGKGGFGAVYKAVHKEGILAVKLLFRAEQNIHEFLNEYAKNKNLAESLWGPVHEHHPLTWPQRLKICLDVARGLSYLHEELQPKILHRDIKPQNILLDKGWNAKIADFGLARPVNDDDITQMATKILGTRGYYSPEYATLGILSEKLDVYSYGVVVLEIISGRRCIDFSRPADEIYLRAWAMKLYTQDRLEDVAERYLLENGTPKDEIVAVLKMGLSCLQENPAKRPSMSQLVHILAGSSADLAFDIVDELRDHQRVTMLQNVMNTPSTSSIGGREAPAEREDRALLNSNPSYDAQRAIEMSLTLPR</sequence>
<dbReference type="InterPro" id="IPR017441">
    <property type="entry name" value="Protein_kinase_ATP_BS"/>
</dbReference>
<dbReference type="InterPro" id="IPR000719">
    <property type="entry name" value="Prot_kinase_dom"/>
</dbReference>